<sequence>MNLFDCLMLKTNFFLFDDFFFSSYISTHIYLLTYVCLDTKIPEENCSSALRVSYPWAIPHFMVQVHSHSFRFLENCLQGKFLKSSNQLEFGFWFSLEMKSNCLHKTTCKLDFRKGMLKTLRSIPMIELQHLPPAVGEIFPPTIQKHQRLESNRRTQNQNSGGKPHSKSSRPKEKQCHGRGDVLYKKNNNRKFMQKEPYKSNKGTQVPKLRVLCIGAKVSTRGAVQSKLMLFIQRFLARLKKKNEGDQKTSEIPICPLLFLFFTTENLSYQNLWKCPQFHIAQAAFEAQFDNSEINSSSSTNRKINELLLEIFTKGLPMYLNIFCVLILAAMERKTVSVGN</sequence>
<organism evidence="2 3">
    <name type="scientific">Puccinia sorghi</name>
    <dbReference type="NCBI Taxonomy" id="27349"/>
    <lineage>
        <taxon>Eukaryota</taxon>
        <taxon>Fungi</taxon>
        <taxon>Dikarya</taxon>
        <taxon>Basidiomycota</taxon>
        <taxon>Pucciniomycotina</taxon>
        <taxon>Pucciniomycetes</taxon>
        <taxon>Pucciniales</taxon>
        <taxon>Pucciniaceae</taxon>
        <taxon>Puccinia</taxon>
    </lineage>
</organism>
<dbReference type="Proteomes" id="UP000037035">
    <property type="component" value="Unassembled WGS sequence"/>
</dbReference>
<reference evidence="2 3" key="1">
    <citation type="submission" date="2015-08" db="EMBL/GenBank/DDBJ databases">
        <title>Next Generation Sequencing and Analysis of the Genome of Puccinia sorghi L Schw, the Causal Agent of Maize Common Rust.</title>
        <authorList>
            <person name="Rochi L."/>
            <person name="Burguener G."/>
            <person name="Darino M."/>
            <person name="Turjanski A."/>
            <person name="Kreff E."/>
            <person name="Dieguez M.J."/>
            <person name="Sacco F."/>
        </authorList>
    </citation>
    <scope>NUCLEOTIDE SEQUENCE [LARGE SCALE GENOMIC DNA]</scope>
    <source>
        <strain evidence="2 3">RO10H11247</strain>
    </source>
</reference>
<feature type="region of interest" description="Disordered" evidence="1">
    <location>
        <begin position="147"/>
        <end position="180"/>
    </location>
</feature>
<dbReference type="AlphaFoldDB" id="A0A0L6VPX4"/>
<proteinExistence type="predicted"/>
<gene>
    <name evidence="2" type="ORF">VP01_1225g5</name>
</gene>
<evidence type="ECO:0000256" key="1">
    <source>
        <dbReference type="SAM" id="MobiDB-lite"/>
    </source>
</evidence>
<accession>A0A0L6VPX4</accession>
<dbReference type="EMBL" id="LAVV01002510">
    <property type="protein sequence ID" value="KNZ62759.1"/>
    <property type="molecule type" value="Genomic_DNA"/>
</dbReference>
<dbReference type="VEuPathDB" id="FungiDB:VP01_1225g5"/>
<keyword evidence="3" id="KW-1185">Reference proteome</keyword>
<evidence type="ECO:0000313" key="3">
    <source>
        <dbReference type="Proteomes" id="UP000037035"/>
    </source>
</evidence>
<comment type="caution">
    <text evidence="2">The sequence shown here is derived from an EMBL/GenBank/DDBJ whole genome shotgun (WGS) entry which is preliminary data.</text>
</comment>
<feature type="compositionally biased region" description="Basic and acidic residues" evidence="1">
    <location>
        <begin position="170"/>
        <end position="180"/>
    </location>
</feature>
<evidence type="ECO:0000313" key="2">
    <source>
        <dbReference type="EMBL" id="KNZ62759.1"/>
    </source>
</evidence>
<name>A0A0L6VPX4_9BASI</name>
<protein>
    <submittedName>
        <fullName evidence="2">Uncharacterized protein</fullName>
    </submittedName>
</protein>